<evidence type="ECO:0000256" key="2">
    <source>
        <dbReference type="SAM" id="Phobius"/>
    </source>
</evidence>
<feature type="compositionally biased region" description="Low complexity" evidence="1">
    <location>
        <begin position="1"/>
        <end position="15"/>
    </location>
</feature>
<dbReference type="PANTHER" id="PTHR33444:SF7">
    <property type="entry name" value="TRANSMEMBRANE PROTEIN 272"/>
    <property type="match status" value="1"/>
</dbReference>
<keyword evidence="2" id="KW-1133">Transmembrane helix</keyword>
<reference evidence="3" key="1">
    <citation type="submission" date="2023-03" db="EMBL/GenBank/DDBJ databases">
        <authorList>
            <person name="Steffen K."/>
            <person name="Cardenas P."/>
        </authorList>
    </citation>
    <scope>NUCLEOTIDE SEQUENCE</scope>
</reference>
<feature type="transmembrane region" description="Helical" evidence="2">
    <location>
        <begin position="189"/>
        <end position="209"/>
    </location>
</feature>
<evidence type="ECO:0000256" key="1">
    <source>
        <dbReference type="SAM" id="MobiDB-lite"/>
    </source>
</evidence>
<organism evidence="3 4">
    <name type="scientific">Geodia barretti</name>
    <name type="common">Barrett's horny sponge</name>
    <dbReference type="NCBI Taxonomy" id="519541"/>
    <lineage>
        <taxon>Eukaryota</taxon>
        <taxon>Metazoa</taxon>
        <taxon>Porifera</taxon>
        <taxon>Demospongiae</taxon>
        <taxon>Heteroscleromorpha</taxon>
        <taxon>Tetractinellida</taxon>
        <taxon>Astrophorina</taxon>
        <taxon>Geodiidae</taxon>
        <taxon>Geodia</taxon>
    </lineage>
</organism>
<feature type="transmembrane region" description="Helical" evidence="2">
    <location>
        <begin position="152"/>
        <end position="177"/>
    </location>
</feature>
<gene>
    <name evidence="3" type="ORF">GBAR_LOCUS24420</name>
</gene>
<feature type="region of interest" description="Disordered" evidence="1">
    <location>
        <begin position="1"/>
        <end position="91"/>
    </location>
</feature>
<dbReference type="AlphaFoldDB" id="A0AA35T9Z8"/>
<evidence type="ECO:0000313" key="3">
    <source>
        <dbReference type="EMBL" id="CAI8043997.1"/>
    </source>
</evidence>
<feature type="transmembrane region" description="Helical" evidence="2">
    <location>
        <begin position="283"/>
        <end position="315"/>
    </location>
</feature>
<comment type="caution">
    <text evidence="3">The sequence shown here is derived from an EMBL/GenBank/DDBJ whole genome shotgun (WGS) entry which is preliminary data.</text>
</comment>
<keyword evidence="2" id="KW-0472">Membrane</keyword>
<dbReference type="InterPro" id="IPR040350">
    <property type="entry name" value="TMEM272"/>
</dbReference>
<name>A0AA35T9Z8_GEOBA</name>
<dbReference type="Proteomes" id="UP001174909">
    <property type="component" value="Unassembled WGS sequence"/>
</dbReference>
<feature type="transmembrane region" description="Helical" evidence="2">
    <location>
        <begin position="230"/>
        <end position="257"/>
    </location>
</feature>
<keyword evidence="4" id="KW-1185">Reference proteome</keyword>
<proteinExistence type="predicted"/>
<dbReference type="PANTHER" id="PTHR33444">
    <property type="entry name" value="SI:DKEY-19B23.12-RELATED"/>
    <property type="match status" value="1"/>
</dbReference>
<keyword evidence="2" id="KW-0812">Transmembrane</keyword>
<sequence length="321" mass="34915">MYSSSEAAYSEYQEQGKGMTETLPPSYDAVVGAVPPGGSGAPSAPPLSQIPASETPLMAAHQGQTGYDGRGHTQQQSRRTSQAASAKPGCSKRGVEGYVKFSLAHTLRMNLEPDPTRLDPELDVEAQFSSNVVRRQKRVIANKMRLQCVSGWLWCLGVILVLGCIGVPAGMIITGFAGMNECPYRNNALIGYLIGGGILLGVTLLFRSIPSVATIGKNHNWCRTRNSSSCSGGICAFEVVFYVILAINVIVVILGSFWTFDGKPPFECPRDDPDCSDYCQEGVYVGAIIFLILQYVLYVITPVYMCVTISCNYWLRNQELE</sequence>
<protein>
    <submittedName>
        <fullName evidence="3">Uncharacterized protein</fullName>
    </submittedName>
</protein>
<accession>A0AA35T9Z8</accession>
<feature type="compositionally biased region" description="Low complexity" evidence="1">
    <location>
        <begin position="73"/>
        <end position="86"/>
    </location>
</feature>
<dbReference type="EMBL" id="CASHTH010003371">
    <property type="protein sequence ID" value="CAI8043997.1"/>
    <property type="molecule type" value="Genomic_DNA"/>
</dbReference>
<evidence type="ECO:0000313" key="4">
    <source>
        <dbReference type="Proteomes" id="UP001174909"/>
    </source>
</evidence>